<accession>A0ABS0B0I0</accession>
<keyword evidence="7" id="KW-1185">Reference proteome</keyword>
<comment type="caution">
    <text evidence="6">The sequence shown here is derived from an EMBL/GenBank/DDBJ whole genome shotgun (WGS) entry which is preliminary data.</text>
</comment>
<evidence type="ECO:0000256" key="4">
    <source>
        <dbReference type="ARBA" id="ARBA00022683"/>
    </source>
</evidence>
<evidence type="ECO:0000256" key="3">
    <source>
        <dbReference type="ARBA" id="ARBA00022490"/>
    </source>
</evidence>
<organism evidence="6 7">
    <name type="scientific">Candidatus Neptunichlamydia vexilliferae</name>
    <dbReference type="NCBI Taxonomy" id="1651774"/>
    <lineage>
        <taxon>Bacteria</taxon>
        <taxon>Pseudomonadati</taxon>
        <taxon>Chlamydiota</taxon>
        <taxon>Chlamydiia</taxon>
        <taxon>Parachlamydiales</taxon>
        <taxon>Simkaniaceae</taxon>
        <taxon>Candidatus Neptunichlamydia</taxon>
    </lineage>
</organism>
<keyword evidence="6" id="KW-0808">Transferase</keyword>
<dbReference type="Proteomes" id="UP001194714">
    <property type="component" value="Unassembled WGS sequence"/>
</dbReference>
<dbReference type="InterPro" id="IPR001020">
    <property type="entry name" value="PTS_HPr_His_P_site"/>
</dbReference>
<dbReference type="GO" id="GO:0016740">
    <property type="term" value="F:transferase activity"/>
    <property type="evidence" value="ECO:0007669"/>
    <property type="project" value="UniProtKB-KW"/>
</dbReference>
<protein>
    <submittedName>
        <fullName evidence="6">Phosphocarrier protein HPr</fullName>
        <ecNumber evidence="6">2.7.11.-</ecNumber>
    </submittedName>
</protein>
<keyword evidence="3" id="KW-0963">Cytoplasm</keyword>
<reference evidence="6 7" key="1">
    <citation type="submission" date="2020-01" db="EMBL/GenBank/DDBJ databases">
        <title>Draft genome sequence of Cand. Neptunochlamydia vexilliferae K9.</title>
        <authorList>
            <person name="Schulz F."/>
            <person name="Koestlbacher S."/>
            <person name="Wascher F."/>
            <person name="Pizzetti I."/>
            <person name="Horn M."/>
        </authorList>
    </citation>
    <scope>NUCLEOTIDE SEQUENCE [LARGE SCALE GENOMIC DNA]</scope>
    <source>
        <strain evidence="6 7">K9</strain>
    </source>
</reference>
<sequence length="82" mass="8926">MKNKLGLHVRPATTIAKILQKRNAKVTLTYKGQSVNARSIMSIMILAAPKNAELKIKAEGADAKETLDELLNAFNTKFGESA</sequence>
<proteinExistence type="inferred from homology"/>
<dbReference type="CDD" id="cd00367">
    <property type="entry name" value="PTS-HPr_like"/>
    <property type="match status" value="1"/>
</dbReference>
<dbReference type="PANTHER" id="PTHR33705:SF2">
    <property type="entry name" value="PHOSPHOCARRIER PROTEIN NPR"/>
    <property type="match status" value="1"/>
</dbReference>
<dbReference type="EC" id="2.7.11.-" evidence="6"/>
<feature type="domain" description="HPr" evidence="5">
    <location>
        <begin position="1"/>
        <end position="81"/>
    </location>
</feature>
<dbReference type="PANTHER" id="PTHR33705">
    <property type="entry name" value="PHOSPHOCARRIER PROTEIN HPR"/>
    <property type="match status" value="1"/>
</dbReference>
<evidence type="ECO:0000256" key="1">
    <source>
        <dbReference type="ARBA" id="ARBA00004496"/>
    </source>
</evidence>
<evidence type="ECO:0000259" key="5">
    <source>
        <dbReference type="PROSITE" id="PS51350"/>
    </source>
</evidence>
<dbReference type="PROSITE" id="PS51350">
    <property type="entry name" value="PTS_HPR_DOM"/>
    <property type="match status" value="1"/>
</dbReference>
<dbReference type="PROSITE" id="PS00369">
    <property type="entry name" value="PTS_HPR_HIS"/>
    <property type="match status" value="1"/>
</dbReference>
<dbReference type="NCBIfam" id="TIGR01003">
    <property type="entry name" value="PTS_HPr_family"/>
    <property type="match status" value="1"/>
</dbReference>
<evidence type="ECO:0000313" key="7">
    <source>
        <dbReference type="Proteomes" id="UP001194714"/>
    </source>
</evidence>
<evidence type="ECO:0000313" key="6">
    <source>
        <dbReference type="EMBL" id="MBF5059894.1"/>
    </source>
</evidence>
<dbReference type="Pfam" id="PF00381">
    <property type="entry name" value="PTS-HPr"/>
    <property type="match status" value="1"/>
</dbReference>
<dbReference type="SUPFAM" id="SSF55594">
    <property type="entry name" value="HPr-like"/>
    <property type="match status" value="1"/>
</dbReference>
<dbReference type="InterPro" id="IPR050399">
    <property type="entry name" value="HPr"/>
</dbReference>
<dbReference type="Gene3D" id="3.30.1340.10">
    <property type="entry name" value="HPr-like"/>
    <property type="match status" value="1"/>
</dbReference>
<evidence type="ECO:0000256" key="2">
    <source>
        <dbReference type="ARBA" id="ARBA00010736"/>
    </source>
</evidence>
<dbReference type="InterPro" id="IPR000032">
    <property type="entry name" value="HPr-like"/>
</dbReference>
<dbReference type="PROSITE" id="PS00589">
    <property type="entry name" value="PTS_HPR_SER"/>
    <property type="match status" value="1"/>
</dbReference>
<comment type="similarity">
    <text evidence="2">Belongs to the HPr family.</text>
</comment>
<dbReference type="InterPro" id="IPR002114">
    <property type="entry name" value="PTS_HPr_Ser_P_site"/>
</dbReference>
<keyword evidence="4" id="KW-0598">Phosphotransferase system</keyword>
<comment type="subcellular location">
    <subcellularLocation>
        <location evidence="1">Cytoplasm</location>
    </subcellularLocation>
</comment>
<dbReference type="PRINTS" id="PR00107">
    <property type="entry name" value="PHOSPHOCPHPR"/>
</dbReference>
<dbReference type="EMBL" id="JAAEJV010000049">
    <property type="protein sequence ID" value="MBF5059894.1"/>
    <property type="molecule type" value="Genomic_DNA"/>
</dbReference>
<gene>
    <name evidence="6" type="ORF">NEPTK9_001416</name>
</gene>
<name>A0ABS0B0I0_9BACT</name>
<dbReference type="InterPro" id="IPR035895">
    <property type="entry name" value="HPr-like_sf"/>
</dbReference>